<keyword evidence="2" id="KW-1185">Reference proteome</keyword>
<name>A0ABU5E0N7_9PROT</name>
<dbReference type="RefSeq" id="WP_320501224.1">
    <property type="nucleotide sequence ID" value="NZ_JAXCLX010000002.1"/>
</dbReference>
<protein>
    <submittedName>
        <fullName evidence="1">Uncharacterized protein</fullName>
    </submittedName>
</protein>
<reference evidence="1 2" key="1">
    <citation type="journal article" date="2013" name="Antonie Van Leeuwenhoek">
        <title>Dongia rigui sp. nov., isolated from freshwater of a large wetland in Korea.</title>
        <authorList>
            <person name="Baik K.S."/>
            <person name="Hwang Y.M."/>
            <person name="Choi J.S."/>
            <person name="Kwon J."/>
            <person name="Seong C.N."/>
        </authorList>
    </citation>
    <scope>NUCLEOTIDE SEQUENCE [LARGE SCALE GENOMIC DNA]</scope>
    <source>
        <strain evidence="1 2">04SU4-P</strain>
    </source>
</reference>
<comment type="caution">
    <text evidence="1">The sequence shown here is derived from an EMBL/GenBank/DDBJ whole genome shotgun (WGS) entry which is preliminary data.</text>
</comment>
<evidence type="ECO:0000313" key="2">
    <source>
        <dbReference type="Proteomes" id="UP001271769"/>
    </source>
</evidence>
<organism evidence="1 2">
    <name type="scientific">Dongia rigui</name>
    <dbReference type="NCBI Taxonomy" id="940149"/>
    <lineage>
        <taxon>Bacteria</taxon>
        <taxon>Pseudomonadati</taxon>
        <taxon>Pseudomonadota</taxon>
        <taxon>Alphaproteobacteria</taxon>
        <taxon>Rhodospirillales</taxon>
        <taxon>Dongiaceae</taxon>
        <taxon>Dongia</taxon>
    </lineage>
</organism>
<evidence type="ECO:0000313" key="1">
    <source>
        <dbReference type="EMBL" id="MDY0872750.1"/>
    </source>
</evidence>
<accession>A0ABU5E0N7</accession>
<dbReference type="EMBL" id="JAXCLX010000002">
    <property type="protein sequence ID" value="MDY0872750.1"/>
    <property type="molecule type" value="Genomic_DNA"/>
</dbReference>
<gene>
    <name evidence="1" type="ORF">SMD31_12480</name>
</gene>
<dbReference type="Proteomes" id="UP001271769">
    <property type="component" value="Unassembled WGS sequence"/>
</dbReference>
<sequence>MSNFECFIHYPPRHEEAVESRHADVVNRMKAQDGILSWRNLDTPEAPSFGRELIASYKLIYPIPSLVVTGLYTYRGSNYAYEDRISYDDKLIFGFDIDQIGELYAPILHKELPAVVEAFQGYLLRAFYSAYATKYHALHKDALDILRGKGNVNVNGRNNVFSLQPAQYWTEGVCQKAMGYGRDEVIKRLSGKVPLVRPLMDGVYVVFNDNPDLTFDEFCAYNDRLKPVLGLQ</sequence>
<proteinExistence type="predicted"/>